<dbReference type="AlphaFoldDB" id="A0A100XXX5"/>
<dbReference type="EMBL" id="LLYW01000021">
    <property type="protein sequence ID" value="KUH33339.1"/>
    <property type="molecule type" value="Genomic_DNA"/>
</dbReference>
<reference evidence="1 2" key="1">
    <citation type="submission" date="2015-10" db="EMBL/GenBank/DDBJ databases">
        <title>Draft genome sequence of Thermococcus celericrescens strain DSM 17994.</title>
        <authorList>
            <person name="Hong S.-J."/>
            <person name="Park C.-E."/>
            <person name="Shin J.-H."/>
        </authorList>
    </citation>
    <scope>NUCLEOTIDE SEQUENCE [LARGE SCALE GENOMIC DNA]</scope>
    <source>
        <strain evidence="1 2">DSM 17994</strain>
    </source>
</reference>
<dbReference type="RefSeq" id="WP_058938819.1">
    <property type="nucleotide sequence ID" value="NZ_LLYW01000021.1"/>
</dbReference>
<dbReference type="Proteomes" id="UP000053462">
    <property type="component" value="Unassembled WGS sequence"/>
</dbReference>
<proteinExistence type="predicted"/>
<comment type="caution">
    <text evidence="1">The sequence shown here is derived from an EMBL/GenBank/DDBJ whole genome shotgun (WGS) entry which is preliminary data.</text>
</comment>
<evidence type="ECO:0000313" key="2">
    <source>
        <dbReference type="Proteomes" id="UP000053462"/>
    </source>
</evidence>
<dbReference type="InterPro" id="IPR011990">
    <property type="entry name" value="TPR-like_helical_dom_sf"/>
</dbReference>
<organism evidence="1 2">
    <name type="scientific">Thermococcus celericrescens</name>
    <dbReference type="NCBI Taxonomy" id="227598"/>
    <lineage>
        <taxon>Archaea</taxon>
        <taxon>Methanobacteriati</taxon>
        <taxon>Methanobacteriota</taxon>
        <taxon>Thermococci</taxon>
        <taxon>Thermococcales</taxon>
        <taxon>Thermococcaceae</taxon>
        <taxon>Thermococcus</taxon>
    </lineage>
</organism>
<dbReference type="STRING" id="227598.APY94_06275"/>
<dbReference type="OrthoDB" id="86142at2157"/>
<sequence>MTTLEDVIPLIERGYYEDAMEKIEMLDDPLDKVDAMTQVAITIHSKGGPADWIPTIIDDATYIVQKMDHPTDRAMGYSMIASVLEKIGYHDEAADFFNSAIEELDRVKDPTEKGIALAFLAYHMAISGYSEQALEVFDLAFDSIINAEIAYRLKVDGLLKIAELLEKAGDSVPSSRALKFYEMSFDIFDKLNVNQQAAIVEKKIELTKTVYDVGLPQIRRALLEGKNHYALAILDRNYSGVVRLIGTLEIALWMKRVNNPEYLDVVDKAFENCQNPHFTEANVQQIARLLTALGSLKRALAFAIKIKDIRKKSEAMKAIAIELALNEDVDSAEKLAINIPDPQVREEALIEIETLREGKL</sequence>
<dbReference type="SUPFAM" id="SSF48452">
    <property type="entry name" value="TPR-like"/>
    <property type="match status" value="1"/>
</dbReference>
<name>A0A100XXX5_9EURY</name>
<gene>
    <name evidence="1" type="ORF">APY94_06275</name>
</gene>
<accession>A0A100XXX5</accession>
<keyword evidence="2" id="KW-1185">Reference proteome</keyword>
<evidence type="ECO:0000313" key="1">
    <source>
        <dbReference type="EMBL" id="KUH33339.1"/>
    </source>
</evidence>
<dbReference type="Gene3D" id="1.25.40.10">
    <property type="entry name" value="Tetratricopeptide repeat domain"/>
    <property type="match status" value="1"/>
</dbReference>
<protein>
    <submittedName>
        <fullName evidence="1">Uncharacterized protein</fullName>
    </submittedName>
</protein>